<proteinExistence type="inferred from homology"/>
<dbReference type="PROSITE" id="PS00137">
    <property type="entry name" value="SUBTILASE_HIS"/>
    <property type="match status" value="1"/>
</dbReference>
<dbReference type="GO" id="GO:0004252">
    <property type="term" value="F:serine-type endopeptidase activity"/>
    <property type="evidence" value="ECO:0007669"/>
    <property type="project" value="UniProtKB-UniRule"/>
</dbReference>
<evidence type="ECO:0000256" key="3">
    <source>
        <dbReference type="ARBA" id="ARBA00022825"/>
    </source>
</evidence>
<evidence type="ECO:0000256" key="2">
    <source>
        <dbReference type="ARBA" id="ARBA00022801"/>
    </source>
</evidence>
<organism evidence="8 9">
    <name type="scientific">Tahibacter aquaticus</name>
    <dbReference type="NCBI Taxonomy" id="520092"/>
    <lineage>
        <taxon>Bacteria</taxon>
        <taxon>Pseudomonadati</taxon>
        <taxon>Pseudomonadota</taxon>
        <taxon>Gammaproteobacteria</taxon>
        <taxon>Lysobacterales</taxon>
        <taxon>Rhodanobacteraceae</taxon>
        <taxon>Tahibacter</taxon>
    </lineage>
</organism>
<evidence type="ECO:0000256" key="4">
    <source>
        <dbReference type="PIRSR" id="PIRSR615500-1"/>
    </source>
</evidence>
<protein>
    <submittedName>
        <fullName evidence="8">Subtilase family protein</fullName>
    </submittedName>
</protein>
<evidence type="ECO:0000256" key="1">
    <source>
        <dbReference type="ARBA" id="ARBA00022670"/>
    </source>
</evidence>
<feature type="domain" description="Peptidase S8/S53" evidence="7">
    <location>
        <begin position="226"/>
        <end position="513"/>
    </location>
</feature>
<feature type="active site" description="Charge relay system" evidence="4 5">
    <location>
        <position position="272"/>
    </location>
</feature>
<keyword evidence="3 5" id="KW-0720">Serine protease</keyword>
<evidence type="ECO:0000313" key="9">
    <source>
        <dbReference type="Proteomes" id="UP000295293"/>
    </source>
</evidence>
<keyword evidence="1 5" id="KW-0645">Protease</keyword>
<dbReference type="GO" id="GO:0016020">
    <property type="term" value="C:membrane"/>
    <property type="evidence" value="ECO:0007669"/>
    <property type="project" value="TreeGrafter"/>
</dbReference>
<dbReference type="AlphaFoldDB" id="A0A4R6YXZ7"/>
<dbReference type="PANTHER" id="PTHR42884">
    <property type="entry name" value="PROPROTEIN CONVERTASE SUBTILISIN/KEXIN-RELATED"/>
    <property type="match status" value="1"/>
</dbReference>
<evidence type="ECO:0000256" key="5">
    <source>
        <dbReference type="PROSITE-ProRule" id="PRU01240"/>
    </source>
</evidence>
<keyword evidence="2 5" id="KW-0378">Hydrolase</keyword>
<dbReference type="RefSeq" id="WP_166654020.1">
    <property type="nucleotide sequence ID" value="NZ_SNZH01000006.1"/>
</dbReference>
<evidence type="ECO:0000313" key="8">
    <source>
        <dbReference type="EMBL" id="TDR43871.1"/>
    </source>
</evidence>
<dbReference type="PROSITE" id="PS51892">
    <property type="entry name" value="SUBTILASE"/>
    <property type="match status" value="1"/>
</dbReference>
<dbReference type="InterPro" id="IPR022398">
    <property type="entry name" value="Peptidase_S8_His-AS"/>
</dbReference>
<dbReference type="InterPro" id="IPR036852">
    <property type="entry name" value="Peptidase_S8/S53_dom_sf"/>
</dbReference>
<dbReference type="PRINTS" id="PR00723">
    <property type="entry name" value="SUBTILISIN"/>
</dbReference>
<dbReference type="Pfam" id="PF00082">
    <property type="entry name" value="Peptidase_S8"/>
    <property type="match status" value="1"/>
</dbReference>
<comment type="similarity">
    <text evidence="5 6">Belongs to the peptidase S8 family.</text>
</comment>
<dbReference type="InterPro" id="IPR000209">
    <property type="entry name" value="Peptidase_S8/S53_dom"/>
</dbReference>
<reference evidence="8 9" key="1">
    <citation type="submission" date="2019-03" db="EMBL/GenBank/DDBJ databases">
        <title>Genomic Encyclopedia of Type Strains, Phase IV (KMG-IV): sequencing the most valuable type-strain genomes for metagenomic binning, comparative biology and taxonomic classification.</title>
        <authorList>
            <person name="Goeker M."/>
        </authorList>
    </citation>
    <scope>NUCLEOTIDE SEQUENCE [LARGE SCALE GENOMIC DNA]</scope>
    <source>
        <strain evidence="8 9">DSM 21667</strain>
    </source>
</reference>
<feature type="active site" description="Charge relay system" evidence="4 5">
    <location>
        <position position="233"/>
    </location>
</feature>
<dbReference type="PANTHER" id="PTHR42884:SF14">
    <property type="entry name" value="NEUROENDOCRINE CONVERTASE 1"/>
    <property type="match status" value="1"/>
</dbReference>
<comment type="caution">
    <text evidence="8">The sequence shown here is derived from an EMBL/GenBank/DDBJ whole genome shotgun (WGS) entry which is preliminary data.</text>
</comment>
<dbReference type="InterPro" id="IPR023828">
    <property type="entry name" value="Peptidase_S8_Ser-AS"/>
</dbReference>
<evidence type="ECO:0000259" key="7">
    <source>
        <dbReference type="Pfam" id="PF00082"/>
    </source>
</evidence>
<evidence type="ECO:0000256" key="6">
    <source>
        <dbReference type="RuleBase" id="RU003355"/>
    </source>
</evidence>
<dbReference type="GO" id="GO:0016485">
    <property type="term" value="P:protein processing"/>
    <property type="evidence" value="ECO:0007669"/>
    <property type="project" value="TreeGrafter"/>
</dbReference>
<dbReference type="Gene3D" id="3.40.50.200">
    <property type="entry name" value="Peptidase S8/S53 domain"/>
    <property type="match status" value="1"/>
</dbReference>
<keyword evidence="9" id="KW-1185">Reference proteome</keyword>
<dbReference type="PROSITE" id="PS00138">
    <property type="entry name" value="SUBTILASE_SER"/>
    <property type="match status" value="1"/>
</dbReference>
<dbReference type="InterPro" id="IPR015500">
    <property type="entry name" value="Peptidase_S8_subtilisin-rel"/>
</dbReference>
<name>A0A4R6YXZ7_9GAMM</name>
<sequence>MANEMTQLNYGGRELTLTKSDTLLALRARPGKDKELDTLIRASAAVSASPQARLGGFRLLSTDTPLEATNATLDHLRSAAAVDVGSHVFHTSGDGVPFVPTGQLFIRFKPAASVEERDQLIESNGLALVEARGDDDLIAKVTALSENPVKVAARLQQSALVAVAEPELSSPGQLKHVLIPSDPLLNEQWHLRNIGKHRGTKTGFLAGADARVVGAWQACGSLGSPDVVVAIIDDGFDLTHPDLSTVDKVRDPWDFTRNSKVTAPDPETQDWHGTACAGVATGSAKGGSILGAAPGASLMPVRWGVDLADSQIEKWFGYVTSKGASVVSCSWGAAANYFPLSTLASEAIARCARNGRNGLGCVIVFASGNDNHDVNDPGKNTLDGFAVHPDVIAVAACTSKDTRSNYSNFGKEIWLCAPSSGAGGWGILTTDVTGTFQLSGQTTPQGYAAGDYTYDFGGTSSACPLVAGICALVLSVAPTMKAAEVKTLLGKTARKIGKPADYSNGHSRLYGHGCVNAEAAIKAAMLQN</sequence>
<dbReference type="SUPFAM" id="SSF52743">
    <property type="entry name" value="Subtilisin-like"/>
    <property type="match status" value="1"/>
</dbReference>
<dbReference type="Proteomes" id="UP000295293">
    <property type="component" value="Unassembled WGS sequence"/>
</dbReference>
<feature type="active site" description="Charge relay system" evidence="4 5">
    <location>
        <position position="460"/>
    </location>
</feature>
<dbReference type="PROSITE" id="PS00136">
    <property type="entry name" value="SUBTILASE_ASP"/>
    <property type="match status" value="1"/>
</dbReference>
<dbReference type="EMBL" id="SNZH01000006">
    <property type="protein sequence ID" value="TDR43871.1"/>
    <property type="molecule type" value="Genomic_DNA"/>
</dbReference>
<dbReference type="InterPro" id="IPR023827">
    <property type="entry name" value="Peptidase_S8_Asp-AS"/>
</dbReference>
<accession>A0A4R6YXZ7</accession>
<gene>
    <name evidence="8" type="ORF">DFR29_10613</name>
</gene>